<dbReference type="Gene3D" id="3.40.50.150">
    <property type="entry name" value="Vaccinia Virus protein VP39"/>
    <property type="match status" value="1"/>
</dbReference>
<keyword evidence="2 6" id="KW-0698">rRNA processing</keyword>
<evidence type="ECO:0000313" key="8">
    <source>
        <dbReference type="Proteomes" id="UP000255423"/>
    </source>
</evidence>
<comment type="subcellular location">
    <subcellularLocation>
        <location evidence="6">Cytoplasm</location>
    </subcellularLocation>
</comment>
<evidence type="ECO:0000256" key="6">
    <source>
        <dbReference type="HAMAP-Rule" id="MF_00074"/>
    </source>
</evidence>
<protein>
    <recommendedName>
        <fullName evidence="6">Ribosomal RNA small subunit methyltransferase G</fullName>
        <ecNumber evidence="6">2.1.1.-</ecNumber>
    </recommendedName>
    <alternativeName>
        <fullName evidence="6">16S rRNA 7-methylguanosine methyltransferase</fullName>
        <shortName evidence="6">16S rRNA m7G methyltransferase</shortName>
    </alternativeName>
</protein>
<keyword evidence="3 6" id="KW-0489">Methyltransferase</keyword>
<dbReference type="EC" id="2.1.1.-" evidence="6"/>
<dbReference type="PIRSF" id="PIRSF003078">
    <property type="entry name" value="GidB"/>
    <property type="match status" value="1"/>
</dbReference>
<dbReference type="Pfam" id="PF02527">
    <property type="entry name" value="GidB"/>
    <property type="match status" value="1"/>
</dbReference>
<reference evidence="7 8" key="1">
    <citation type="submission" date="2017-08" db="EMBL/GenBank/DDBJ databases">
        <authorList>
            <person name="de Groot N.N."/>
        </authorList>
    </citation>
    <scope>NUCLEOTIDE SEQUENCE [LARGE SCALE GENOMIC DNA]</scope>
    <source>
        <strain evidence="7 8">HM2</strain>
    </source>
</reference>
<dbReference type="InterPro" id="IPR029063">
    <property type="entry name" value="SAM-dependent_MTases_sf"/>
</dbReference>
<dbReference type="HAMAP" id="MF_00074">
    <property type="entry name" value="16SrRNA_methyltr_G"/>
    <property type="match status" value="1"/>
</dbReference>
<evidence type="ECO:0000256" key="3">
    <source>
        <dbReference type="ARBA" id="ARBA00022603"/>
    </source>
</evidence>
<dbReference type="SUPFAM" id="SSF53335">
    <property type="entry name" value="S-adenosyl-L-methionine-dependent methyltransferases"/>
    <property type="match status" value="1"/>
</dbReference>
<evidence type="ECO:0000256" key="5">
    <source>
        <dbReference type="ARBA" id="ARBA00022691"/>
    </source>
</evidence>
<keyword evidence="4 6" id="KW-0808">Transferase</keyword>
<keyword evidence="1 6" id="KW-0963">Cytoplasm</keyword>
<evidence type="ECO:0000313" key="7">
    <source>
        <dbReference type="EMBL" id="SUQ24611.1"/>
    </source>
</evidence>
<dbReference type="AlphaFoldDB" id="A0A380S7Y2"/>
<evidence type="ECO:0000256" key="1">
    <source>
        <dbReference type="ARBA" id="ARBA00022490"/>
    </source>
</evidence>
<keyword evidence="5 6" id="KW-0949">S-adenosyl-L-methionine</keyword>
<dbReference type="InterPro" id="IPR003682">
    <property type="entry name" value="rRNA_ssu_MeTfrase_G"/>
</dbReference>
<proteinExistence type="inferred from homology"/>
<organism evidence="7 8">
    <name type="scientific">Fibrobacter succinogenes</name>
    <name type="common">Bacteroides succinogenes</name>
    <dbReference type="NCBI Taxonomy" id="833"/>
    <lineage>
        <taxon>Bacteria</taxon>
        <taxon>Pseudomonadati</taxon>
        <taxon>Fibrobacterota</taxon>
        <taxon>Fibrobacteria</taxon>
        <taxon>Fibrobacterales</taxon>
        <taxon>Fibrobacteraceae</taxon>
        <taxon>Fibrobacter</taxon>
    </lineage>
</organism>
<dbReference type="Proteomes" id="UP000255423">
    <property type="component" value="Unassembled WGS sequence"/>
</dbReference>
<name>A0A380S7Y2_FIBSU</name>
<dbReference type="GO" id="GO:0070043">
    <property type="term" value="F:rRNA (guanine-N7-)-methyltransferase activity"/>
    <property type="evidence" value="ECO:0007669"/>
    <property type="project" value="UniProtKB-UniRule"/>
</dbReference>
<comment type="similarity">
    <text evidence="6">Belongs to the methyltransferase superfamily. RNA methyltransferase RsmG family.</text>
</comment>
<feature type="binding site" evidence="6">
    <location>
        <position position="89"/>
    </location>
    <ligand>
        <name>S-adenosyl-L-methionine</name>
        <dbReference type="ChEBI" id="CHEBI:59789"/>
    </ligand>
</feature>
<dbReference type="PANTHER" id="PTHR31760:SF0">
    <property type="entry name" value="S-ADENOSYL-L-METHIONINE-DEPENDENT METHYLTRANSFERASES SUPERFAMILY PROTEIN"/>
    <property type="match status" value="1"/>
</dbReference>
<accession>A0A380S7Y2</accession>
<evidence type="ECO:0000256" key="2">
    <source>
        <dbReference type="ARBA" id="ARBA00022552"/>
    </source>
</evidence>
<sequence length="217" mass="24515">MSYKTNKAQQDLLNQFLSEHGVQLSDETLDKLYQFADLVVDTKEYGNLISAKDSEKFLSRHIADSLVPFVFLGKEISAQGGKLRWADMGAGAGCPVFPLAIAMPNVQFYAVEPRHMRVNFMQMVKEKLHLDNLTVVGKRFETSGLTDLDFISCRALSTFENDWERAQAGLKHGGTFVTLKSFNNIAHLENDPKVHIQKYELPEEEQVYALVTRGNNE</sequence>
<evidence type="ECO:0000256" key="4">
    <source>
        <dbReference type="ARBA" id="ARBA00022679"/>
    </source>
</evidence>
<dbReference type="PANTHER" id="PTHR31760">
    <property type="entry name" value="S-ADENOSYL-L-METHIONINE-DEPENDENT METHYLTRANSFERASES SUPERFAMILY PROTEIN"/>
    <property type="match status" value="1"/>
</dbReference>
<dbReference type="EMBL" id="UHJL01000002">
    <property type="protein sequence ID" value="SUQ24611.1"/>
    <property type="molecule type" value="Genomic_DNA"/>
</dbReference>
<comment type="function">
    <text evidence="6">Specifically methylates the N7 position of a guanine in 16S rRNA.</text>
</comment>
<dbReference type="GO" id="GO:0005829">
    <property type="term" value="C:cytosol"/>
    <property type="evidence" value="ECO:0007669"/>
    <property type="project" value="TreeGrafter"/>
</dbReference>
<feature type="binding site" evidence="6">
    <location>
        <position position="154"/>
    </location>
    <ligand>
        <name>S-adenosyl-L-methionine</name>
        <dbReference type="ChEBI" id="CHEBI:59789"/>
    </ligand>
</feature>
<comment type="caution">
    <text evidence="6">Lacks conserved residue(s) required for the propagation of feature annotation.</text>
</comment>
<gene>
    <name evidence="6" type="primary">rsmG</name>
    <name evidence="7" type="ORF">SAMN05661053_2019</name>
</gene>